<proteinExistence type="predicted"/>
<gene>
    <name evidence="1" type="ORF">P5673_031361</name>
</gene>
<sequence>MSASERDNIKILVMLVRRKFLKRTAQRRIFPNSVAKLMITKKPASIPTTAGERDCKTLEKILSWSKFMEILSCFADILNLLRIRNFLADPCYLSCASSTLQKLRIKTVINNTVADVLAVTEVMCTWLLCVNSSANMRVRAREPNEIALAIKCPQIR</sequence>
<evidence type="ECO:0000313" key="1">
    <source>
        <dbReference type="EMBL" id="KAK2548466.1"/>
    </source>
</evidence>
<reference evidence="1" key="1">
    <citation type="journal article" date="2023" name="G3 (Bethesda)">
        <title>Whole genome assembly and annotation of the endangered Caribbean coral Acropora cervicornis.</title>
        <authorList>
            <person name="Selwyn J.D."/>
            <person name="Vollmer S.V."/>
        </authorList>
    </citation>
    <scope>NUCLEOTIDE SEQUENCE</scope>
    <source>
        <strain evidence="1">K2</strain>
    </source>
</reference>
<dbReference type="AlphaFoldDB" id="A0AAD9PT88"/>
<accession>A0AAD9PT88</accession>
<evidence type="ECO:0000313" key="2">
    <source>
        <dbReference type="Proteomes" id="UP001249851"/>
    </source>
</evidence>
<comment type="caution">
    <text evidence="1">The sequence shown here is derived from an EMBL/GenBank/DDBJ whole genome shotgun (WGS) entry which is preliminary data.</text>
</comment>
<protein>
    <submittedName>
        <fullName evidence="1">Uncharacterized protein</fullName>
    </submittedName>
</protein>
<organism evidence="1 2">
    <name type="scientific">Acropora cervicornis</name>
    <name type="common">Staghorn coral</name>
    <dbReference type="NCBI Taxonomy" id="6130"/>
    <lineage>
        <taxon>Eukaryota</taxon>
        <taxon>Metazoa</taxon>
        <taxon>Cnidaria</taxon>
        <taxon>Anthozoa</taxon>
        <taxon>Hexacorallia</taxon>
        <taxon>Scleractinia</taxon>
        <taxon>Astrocoeniina</taxon>
        <taxon>Acroporidae</taxon>
        <taxon>Acropora</taxon>
    </lineage>
</organism>
<dbReference type="Proteomes" id="UP001249851">
    <property type="component" value="Unassembled WGS sequence"/>
</dbReference>
<reference evidence="1" key="2">
    <citation type="journal article" date="2023" name="Science">
        <title>Genomic signatures of disease resistance in endangered staghorn corals.</title>
        <authorList>
            <person name="Vollmer S.V."/>
            <person name="Selwyn J.D."/>
            <person name="Despard B.A."/>
            <person name="Roesel C.L."/>
        </authorList>
    </citation>
    <scope>NUCLEOTIDE SEQUENCE</scope>
    <source>
        <strain evidence="1">K2</strain>
    </source>
</reference>
<name>A0AAD9PT88_ACRCE</name>
<dbReference type="EMBL" id="JARQWQ010000146">
    <property type="protein sequence ID" value="KAK2548466.1"/>
    <property type="molecule type" value="Genomic_DNA"/>
</dbReference>
<keyword evidence="2" id="KW-1185">Reference proteome</keyword>